<gene>
    <name evidence="3" type="ORF">ACFOWM_10190</name>
</gene>
<evidence type="ECO:0000313" key="4">
    <source>
        <dbReference type="Proteomes" id="UP001595907"/>
    </source>
</evidence>
<dbReference type="EC" id="6.3.4.15" evidence="3"/>
<evidence type="ECO:0000313" key="3">
    <source>
        <dbReference type="EMBL" id="MFC4263248.1"/>
    </source>
</evidence>
<evidence type="ECO:0000256" key="1">
    <source>
        <dbReference type="ARBA" id="ARBA00022598"/>
    </source>
</evidence>
<evidence type="ECO:0000259" key="2">
    <source>
        <dbReference type="PROSITE" id="PS51733"/>
    </source>
</evidence>
<keyword evidence="1 3" id="KW-0436">Ligase</keyword>
<dbReference type="GO" id="GO:0004077">
    <property type="term" value="F:biotin--[biotin carboxyl-carrier protein] ligase activity"/>
    <property type="evidence" value="ECO:0007669"/>
    <property type="project" value="UniProtKB-EC"/>
</dbReference>
<dbReference type="Pfam" id="PF03099">
    <property type="entry name" value="BPL_LplA_LipB"/>
    <property type="match status" value="1"/>
</dbReference>
<dbReference type="EMBL" id="JBHSCZ010000002">
    <property type="protein sequence ID" value="MFC4263248.1"/>
    <property type="molecule type" value="Genomic_DNA"/>
</dbReference>
<dbReference type="PANTHER" id="PTHR12835:SF5">
    <property type="entry name" value="BIOTIN--PROTEIN LIGASE"/>
    <property type="match status" value="1"/>
</dbReference>
<dbReference type="RefSeq" id="WP_379709555.1">
    <property type="nucleotide sequence ID" value="NZ_JBHSCZ010000002.1"/>
</dbReference>
<dbReference type="PROSITE" id="PS51733">
    <property type="entry name" value="BPL_LPL_CATALYTIC"/>
    <property type="match status" value="1"/>
</dbReference>
<reference evidence="4" key="1">
    <citation type="journal article" date="2019" name="Int. J. Syst. Evol. Microbiol.">
        <title>The Global Catalogue of Microorganisms (GCM) 10K type strain sequencing project: providing services to taxonomists for standard genome sequencing and annotation.</title>
        <authorList>
            <consortium name="The Broad Institute Genomics Platform"/>
            <consortium name="The Broad Institute Genome Sequencing Center for Infectious Disease"/>
            <person name="Wu L."/>
            <person name="Ma J."/>
        </authorList>
    </citation>
    <scope>NUCLEOTIDE SEQUENCE [LARGE SCALE GENOMIC DNA]</scope>
    <source>
        <strain evidence="4">CECT 8289</strain>
    </source>
</reference>
<dbReference type="Gene3D" id="3.30.930.10">
    <property type="entry name" value="Bira Bifunctional Protein, Domain 2"/>
    <property type="match status" value="1"/>
</dbReference>
<accession>A0ABV8QV41</accession>
<feature type="domain" description="BPL/LPL catalytic" evidence="2">
    <location>
        <begin position="1"/>
        <end position="181"/>
    </location>
</feature>
<organism evidence="3 4">
    <name type="scientific">Ferruginibacter yonginensis</name>
    <dbReference type="NCBI Taxonomy" id="1310416"/>
    <lineage>
        <taxon>Bacteria</taxon>
        <taxon>Pseudomonadati</taxon>
        <taxon>Bacteroidota</taxon>
        <taxon>Chitinophagia</taxon>
        <taxon>Chitinophagales</taxon>
        <taxon>Chitinophagaceae</taxon>
        <taxon>Ferruginibacter</taxon>
    </lineage>
</organism>
<dbReference type="Proteomes" id="UP001595907">
    <property type="component" value="Unassembled WGS sequence"/>
</dbReference>
<dbReference type="InterPro" id="IPR045864">
    <property type="entry name" value="aa-tRNA-synth_II/BPL/LPL"/>
</dbReference>
<dbReference type="PANTHER" id="PTHR12835">
    <property type="entry name" value="BIOTIN PROTEIN LIGASE"/>
    <property type="match status" value="1"/>
</dbReference>
<dbReference type="InterPro" id="IPR004143">
    <property type="entry name" value="BPL_LPL_catalytic"/>
</dbReference>
<dbReference type="NCBIfam" id="TIGR00121">
    <property type="entry name" value="birA_ligase"/>
    <property type="match status" value="1"/>
</dbReference>
<dbReference type="InterPro" id="IPR004408">
    <property type="entry name" value="Biotin_CoA_COase_ligase"/>
</dbReference>
<dbReference type="CDD" id="cd16442">
    <property type="entry name" value="BPL"/>
    <property type="match status" value="1"/>
</dbReference>
<dbReference type="SUPFAM" id="SSF55681">
    <property type="entry name" value="Class II aaRS and biotin synthetases"/>
    <property type="match status" value="1"/>
</dbReference>
<proteinExistence type="predicted"/>
<protein>
    <submittedName>
        <fullName evidence="3">Biotin--[acetyl-CoA-carboxylase] ligase</fullName>
        <ecNumber evidence="3">6.3.4.15</ecNumber>
    </submittedName>
</protein>
<name>A0ABV8QV41_9BACT</name>
<sequence length="244" mass="27969">MQTELFTILDTVESTNNYAMRLVHEGLAKHGVAVFAYEQTNGKGQRGKVWMSNKGENITMSLILKPDKAFALHPFYFNAFIAITVRQFFAELAGEAVTIKWPNDIYWRDNKAGGILVENVMAGKNWKWAVVGIGLNINQQNFEETLHNPTSLYNITQQNFDVLTLAKQLYQATLAAYQQLTTKDFYTLLQQFNTHLYKLHKLVKLKKDNVAFYTTITSVNEYGQLQTVDSMERSFDFGEVSWVI</sequence>
<keyword evidence="4" id="KW-1185">Reference proteome</keyword>
<comment type="caution">
    <text evidence="3">The sequence shown here is derived from an EMBL/GenBank/DDBJ whole genome shotgun (WGS) entry which is preliminary data.</text>
</comment>